<organism evidence="10 11">
    <name type="scientific">Artemia franciscana</name>
    <name type="common">Brine shrimp</name>
    <name type="synonym">Artemia sanfranciscana</name>
    <dbReference type="NCBI Taxonomy" id="6661"/>
    <lineage>
        <taxon>Eukaryota</taxon>
        <taxon>Metazoa</taxon>
        <taxon>Ecdysozoa</taxon>
        <taxon>Arthropoda</taxon>
        <taxon>Crustacea</taxon>
        <taxon>Branchiopoda</taxon>
        <taxon>Anostraca</taxon>
        <taxon>Artemiidae</taxon>
        <taxon>Artemia</taxon>
    </lineage>
</organism>
<evidence type="ECO:0000256" key="3">
    <source>
        <dbReference type="ARBA" id="ARBA00023054"/>
    </source>
</evidence>
<evidence type="ECO:0000259" key="9">
    <source>
        <dbReference type="Pfam" id="PF07540"/>
    </source>
</evidence>
<dbReference type="PANTHER" id="PTHR14428:SF5">
    <property type="entry name" value="NUCLEOLAR COMPLEX PROTEIN 3 HOMOLOG"/>
    <property type="match status" value="1"/>
</dbReference>
<name>A0AA88H7U2_ARTSF</name>
<reference evidence="10" key="1">
    <citation type="submission" date="2023-07" db="EMBL/GenBank/DDBJ databases">
        <title>Chromosome-level genome assembly of Artemia franciscana.</title>
        <authorList>
            <person name="Jo E."/>
        </authorList>
    </citation>
    <scope>NUCLEOTIDE SEQUENCE</scope>
    <source>
        <tissue evidence="10">Whole body</tissue>
    </source>
</reference>
<dbReference type="InterPro" id="IPR011501">
    <property type="entry name" value="Noc3_N"/>
</dbReference>
<protein>
    <recommendedName>
        <fullName evidence="6">NOC3-like protein</fullName>
    </recommendedName>
    <alternativeName>
        <fullName evidence="5">Nucleolar complex-associated protein 3-like protein</fullName>
    </alternativeName>
</protein>
<evidence type="ECO:0000256" key="5">
    <source>
        <dbReference type="ARBA" id="ARBA00032701"/>
    </source>
</evidence>
<evidence type="ECO:0000313" key="10">
    <source>
        <dbReference type="EMBL" id="KAK2703683.1"/>
    </source>
</evidence>
<dbReference type="AlphaFoldDB" id="A0AA88H7U2"/>
<feature type="compositionally biased region" description="Basic and acidic residues" evidence="7">
    <location>
        <begin position="37"/>
        <end position="61"/>
    </location>
</feature>
<keyword evidence="3" id="KW-0175">Coiled coil</keyword>
<accession>A0AA88H7U2</accession>
<evidence type="ECO:0000259" key="8">
    <source>
        <dbReference type="Pfam" id="PF03914"/>
    </source>
</evidence>
<feature type="domain" description="Nucleolar complex-associated protein 3 N-terminal" evidence="9">
    <location>
        <begin position="181"/>
        <end position="273"/>
    </location>
</feature>
<dbReference type="InterPro" id="IPR005612">
    <property type="entry name" value="CCAAT-binding_factor"/>
</dbReference>
<evidence type="ECO:0000256" key="4">
    <source>
        <dbReference type="ARBA" id="ARBA00023242"/>
    </source>
</evidence>
<evidence type="ECO:0000256" key="7">
    <source>
        <dbReference type="SAM" id="MobiDB-lite"/>
    </source>
</evidence>
<proteinExistence type="inferred from homology"/>
<evidence type="ECO:0000256" key="2">
    <source>
        <dbReference type="ARBA" id="ARBA00007797"/>
    </source>
</evidence>
<gene>
    <name evidence="10" type="ORF">QYM36_017977</name>
</gene>
<comment type="subcellular location">
    <subcellularLocation>
        <location evidence="1">Nucleus</location>
        <location evidence="1">Nucleolus</location>
    </subcellularLocation>
</comment>
<dbReference type="EMBL" id="JAVRJZ010000081">
    <property type="protein sequence ID" value="KAK2703683.1"/>
    <property type="molecule type" value="Genomic_DNA"/>
</dbReference>
<feature type="region of interest" description="Disordered" evidence="7">
    <location>
        <begin position="1"/>
        <end position="71"/>
    </location>
</feature>
<keyword evidence="4" id="KW-0539">Nucleus</keyword>
<dbReference type="GO" id="GO:0006270">
    <property type="term" value="P:DNA replication initiation"/>
    <property type="evidence" value="ECO:0007669"/>
    <property type="project" value="TreeGrafter"/>
</dbReference>
<comment type="caution">
    <text evidence="10">The sequence shown here is derived from an EMBL/GenBank/DDBJ whole genome shotgun (WGS) entry which is preliminary data.</text>
</comment>
<comment type="similarity">
    <text evidence="2">Belongs to the CBF/MAK21 family.</text>
</comment>
<evidence type="ECO:0000256" key="6">
    <source>
        <dbReference type="ARBA" id="ARBA00032937"/>
    </source>
</evidence>
<dbReference type="GO" id="GO:0005730">
    <property type="term" value="C:nucleolus"/>
    <property type="evidence" value="ECO:0007669"/>
    <property type="project" value="UniProtKB-SubCell"/>
</dbReference>
<evidence type="ECO:0000313" key="11">
    <source>
        <dbReference type="Proteomes" id="UP001187531"/>
    </source>
</evidence>
<feature type="compositionally biased region" description="Basic residues" evidence="7">
    <location>
        <begin position="12"/>
        <end position="28"/>
    </location>
</feature>
<dbReference type="Pfam" id="PF07540">
    <property type="entry name" value="NOC3p"/>
    <property type="match status" value="1"/>
</dbReference>
<evidence type="ECO:0000256" key="1">
    <source>
        <dbReference type="ARBA" id="ARBA00004604"/>
    </source>
</evidence>
<dbReference type="Pfam" id="PF03914">
    <property type="entry name" value="CBF"/>
    <property type="match status" value="1"/>
</dbReference>
<feature type="domain" description="CCAAT-binding factor" evidence="8">
    <location>
        <begin position="431"/>
        <end position="557"/>
    </location>
</feature>
<feature type="compositionally biased region" description="Acidic residues" evidence="7">
    <location>
        <begin position="62"/>
        <end position="71"/>
    </location>
</feature>
<dbReference type="PANTHER" id="PTHR14428">
    <property type="entry name" value="NUCLEOLAR COMPLEX PROTEIN 3"/>
    <property type="match status" value="1"/>
</dbReference>
<keyword evidence="11" id="KW-1185">Reference proteome</keyword>
<feature type="compositionally biased region" description="Low complexity" evidence="7">
    <location>
        <begin position="1"/>
        <end position="11"/>
    </location>
</feature>
<dbReference type="GO" id="GO:0003682">
    <property type="term" value="F:chromatin binding"/>
    <property type="evidence" value="ECO:0007669"/>
    <property type="project" value="TreeGrafter"/>
</dbReference>
<dbReference type="InterPro" id="IPR016903">
    <property type="entry name" value="Nucleolar_cplx-assoc_3"/>
</dbReference>
<dbReference type="Proteomes" id="UP001187531">
    <property type="component" value="Unassembled WGS sequence"/>
</dbReference>
<sequence>MKKPQNVSSLKKSNKAKNKLGKKGKLKPGTKSPYYTKKQEKEEAKFNFKREEEDVPSKVEEDDREDMVDEETTNFLKTSGKFAGYSFIPKVRGYNKPVDENEDEDGTPTNLYEEKVAKQRKEESKVKALLPIKTKEGLIPQSMEVEEKEEQEVEEREKEEEIVPLTAAEMFALRQKKLIEAKVAIGALSSNVLESPEENIGNMANILDYFEKPDLELCLTVRKMAAFSMVALFIDLAPGYEIIHTNQPGKKLKKDTRKLYTYEDRLLKYYRRFLKAMEKYLDKMKKKTCTDMNFRLGLLSLKCMCDLLVRLPHFNFSKNIIHAIVPFALYKKPEPRVTVCTALKQLFKEDLKGEISLEAVKQVNRHVKHCHHRFPPDCLQALLSLRIKDVNLDKEKMNELNRYRTLTRKEKLLQLSKRERRGFYNDYRLVSLYHPNYMLSPSSESENFVTALQTLDAMLIKRYKRISVPRALAYIKRIATVAMQSQHSGAAALLSFLRQMFIVFKKADVLLDPDSSIGSGLFLPELNEPEHCNASNTALWELHSLTNHYHPKVRKLAKYIMSGLPTTGSGVLPPELGKKSAVEFLEELEREDPMGGIPNPPEYVPKKLKTIRLFDTDLTELGRNISDSVSCDDFDISVDG</sequence>